<reference evidence="11 12" key="1">
    <citation type="journal article" date="2013" name="Genome Announc.">
        <title>Genome Sequence of Sporolactobacillus laevolacticus DSM442, an Efficient Polymer-Grade D-Lactate Producer from Agricultural Waste Cottonseed as a Nitrogen Source.</title>
        <authorList>
            <person name="Wang H."/>
            <person name="Wang L."/>
            <person name="Ju J."/>
            <person name="Yu B."/>
            <person name="Ma Y."/>
        </authorList>
    </citation>
    <scope>NUCLEOTIDE SEQUENCE [LARGE SCALE GENOMIC DNA]</scope>
    <source>
        <strain evidence="11 12">DSM 442</strain>
    </source>
</reference>
<dbReference type="SUPFAM" id="SSF55874">
    <property type="entry name" value="ATPase domain of HSP90 chaperone/DNA topoisomerase II/histidine kinase"/>
    <property type="match status" value="1"/>
</dbReference>
<comment type="caution">
    <text evidence="11">The sequence shown here is derived from an EMBL/GenBank/DDBJ whole genome shotgun (WGS) entry which is preliminary data.</text>
</comment>
<keyword evidence="3" id="KW-0597">Phosphoprotein</keyword>
<evidence type="ECO:0000256" key="2">
    <source>
        <dbReference type="ARBA" id="ARBA00012438"/>
    </source>
</evidence>
<proteinExistence type="predicted"/>
<feature type="transmembrane region" description="Helical" evidence="9">
    <location>
        <begin position="51"/>
        <end position="76"/>
    </location>
</feature>
<keyword evidence="4" id="KW-0808">Transferase</keyword>
<evidence type="ECO:0000313" key="12">
    <source>
        <dbReference type="Proteomes" id="UP000018296"/>
    </source>
</evidence>
<evidence type="ECO:0000256" key="9">
    <source>
        <dbReference type="SAM" id="Phobius"/>
    </source>
</evidence>
<keyword evidence="7" id="KW-0067">ATP-binding</keyword>
<evidence type="ECO:0000256" key="1">
    <source>
        <dbReference type="ARBA" id="ARBA00000085"/>
    </source>
</evidence>
<dbReference type="Gene3D" id="1.20.5.1930">
    <property type="match status" value="1"/>
</dbReference>
<evidence type="ECO:0000313" key="11">
    <source>
        <dbReference type="EMBL" id="EST12893.1"/>
    </source>
</evidence>
<dbReference type="GO" id="GO:0046983">
    <property type="term" value="F:protein dimerization activity"/>
    <property type="evidence" value="ECO:0007669"/>
    <property type="project" value="InterPro"/>
</dbReference>
<keyword evidence="9" id="KW-0812">Transmembrane</keyword>
<evidence type="ECO:0000256" key="3">
    <source>
        <dbReference type="ARBA" id="ARBA00022553"/>
    </source>
</evidence>
<name>V6IZB4_9BACL</name>
<dbReference type="GO" id="GO:0000155">
    <property type="term" value="F:phosphorelay sensor kinase activity"/>
    <property type="evidence" value="ECO:0007669"/>
    <property type="project" value="InterPro"/>
</dbReference>
<evidence type="ECO:0000256" key="7">
    <source>
        <dbReference type="ARBA" id="ARBA00022840"/>
    </source>
</evidence>
<evidence type="ECO:0000256" key="4">
    <source>
        <dbReference type="ARBA" id="ARBA00022679"/>
    </source>
</evidence>
<dbReference type="EMBL" id="AWTC01000003">
    <property type="protein sequence ID" value="EST12893.1"/>
    <property type="molecule type" value="Genomic_DNA"/>
</dbReference>
<feature type="domain" description="Signal transduction histidine kinase subgroup 3 dimerisation and phosphoacceptor" evidence="10">
    <location>
        <begin position="169"/>
        <end position="233"/>
    </location>
</feature>
<evidence type="ECO:0000259" key="10">
    <source>
        <dbReference type="Pfam" id="PF07730"/>
    </source>
</evidence>
<dbReference type="GO" id="GO:0016020">
    <property type="term" value="C:membrane"/>
    <property type="evidence" value="ECO:0007669"/>
    <property type="project" value="InterPro"/>
</dbReference>
<evidence type="ECO:0000256" key="5">
    <source>
        <dbReference type="ARBA" id="ARBA00022741"/>
    </source>
</evidence>
<dbReference type="PANTHER" id="PTHR24421:SF10">
    <property type="entry name" value="NITRATE_NITRITE SENSOR PROTEIN NARQ"/>
    <property type="match status" value="1"/>
</dbReference>
<sequence>MNLIIDKLILLVSCLAVYLTGRNYTYQVAPILLAVIFTSLLSYTEQWRTRIVMATLFLLSALLLPWSCIFLPLISYELLFSKKQWLCLLAMIPLSLFLPQASIAVQVALCVLFLLSGILKFRTIALEQLQKRYFELRDTTKEMALKLKQQNQDLLDKQDNEITMATLGERNRIAREIHDNVGHLLSRALLQTGAILTIGREDNQMRDSLSSLKDTLSEAMSSIRASVHDLHDDSIDLHNQLKELVRRFTFCPLVFDYSIQHKPGRKLTYALISIVKEALSNIVRHSNATHASITIREHPAFYQLIIKDNGYWQRNVSDQGIGLKNISDRVEAFGGLLNIEATNGFKLFISIPKEENK</sequence>
<dbReference type="PANTHER" id="PTHR24421">
    <property type="entry name" value="NITRATE/NITRITE SENSOR PROTEIN NARX-RELATED"/>
    <property type="match status" value="1"/>
</dbReference>
<dbReference type="Gene3D" id="3.30.565.10">
    <property type="entry name" value="Histidine kinase-like ATPase, C-terminal domain"/>
    <property type="match status" value="1"/>
</dbReference>
<evidence type="ECO:0000256" key="8">
    <source>
        <dbReference type="ARBA" id="ARBA00023012"/>
    </source>
</evidence>
<keyword evidence="9" id="KW-0472">Membrane</keyword>
<organism evidence="11 12">
    <name type="scientific">Sporolactobacillus laevolacticus DSM 442</name>
    <dbReference type="NCBI Taxonomy" id="1395513"/>
    <lineage>
        <taxon>Bacteria</taxon>
        <taxon>Bacillati</taxon>
        <taxon>Bacillota</taxon>
        <taxon>Bacilli</taxon>
        <taxon>Bacillales</taxon>
        <taxon>Sporolactobacillaceae</taxon>
        <taxon>Sporolactobacillus</taxon>
    </lineage>
</organism>
<comment type="catalytic activity">
    <reaction evidence="1">
        <text>ATP + protein L-histidine = ADP + protein N-phospho-L-histidine.</text>
        <dbReference type="EC" id="2.7.13.3"/>
    </reaction>
</comment>
<dbReference type="PATRIC" id="fig|1395513.3.peg.913"/>
<dbReference type="EC" id="2.7.13.3" evidence="2"/>
<keyword evidence="6 11" id="KW-0418">Kinase</keyword>
<feature type="transmembrane region" description="Helical" evidence="9">
    <location>
        <begin position="96"/>
        <end position="119"/>
    </location>
</feature>
<dbReference type="Pfam" id="PF07730">
    <property type="entry name" value="HisKA_3"/>
    <property type="match status" value="1"/>
</dbReference>
<dbReference type="RefSeq" id="WP_023509194.1">
    <property type="nucleotide sequence ID" value="NZ_AWTC01000003.1"/>
</dbReference>
<protein>
    <recommendedName>
        <fullName evidence="2">histidine kinase</fullName>
        <ecNumber evidence="2">2.7.13.3</ecNumber>
    </recommendedName>
</protein>
<accession>V6IZB4</accession>
<feature type="transmembrane region" description="Helical" evidence="9">
    <location>
        <begin position="24"/>
        <end position="44"/>
    </location>
</feature>
<keyword evidence="8" id="KW-0902">Two-component regulatory system</keyword>
<dbReference type="InterPro" id="IPR011712">
    <property type="entry name" value="Sig_transdc_His_kin_sub3_dim/P"/>
</dbReference>
<dbReference type="CDD" id="cd16917">
    <property type="entry name" value="HATPase_UhpB-NarQ-NarX-like"/>
    <property type="match status" value="1"/>
</dbReference>
<gene>
    <name evidence="11" type="ORF">P343_04450</name>
</gene>
<dbReference type="eggNOG" id="COG4585">
    <property type="taxonomic scope" value="Bacteria"/>
</dbReference>
<dbReference type="STRING" id="1395513.P343_04450"/>
<dbReference type="InterPro" id="IPR050482">
    <property type="entry name" value="Sensor_HK_TwoCompSys"/>
</dbReference>
<dbReference type="Proteomes" id="UP000018296">
    <property type="component" value="Unassembled WGS sequence"/>
</dbReference>
<dbReference type="GO" id="GO:0005524">
    <property type="term" value="F:ATP binding"/>
    <property type="evidence" value="ECO:0007669"/>
    <property type="project" value="UniProtKB-KW"/>
</dbReference>
<keyword evidence="12" id="KW-1185">Reference proteome</keyword>
<dbReference type="AlphaFoldDB" id="V6IZB4"/>
<keyword evidence="9" id="KW-1133">Transmembrane helix</keyword>
<evidence type="ECO:0000256" key="6">
    <source>
        <dbReference type="ARBA" id="ARBA00022777"/>
    </source>
</evidence>
<keyword evidence="5" id="KW-0547">Nucleotide-binding</keyword>
<dbReference type="InterPro" id="IPR036890">
    <property type="entry name" value="HATPase_C_sf"/>
</dbReference>